<evidence type="ECO:0000313" key="1">
    <source>
        <dbReference type="EMBL" id="VFK66623.1"/>
    </source>
</evidence>
<sequence>MIITTCEAEREMNKFSVSEKQKFRKNRRLRKEHPVWILLLRANMFPYSFLRLPKKSLHRRWFGKNHKILVRDIRAEFFAGSLFQVLDKKALIAFLEHFYEGRMSSGSSWVHLLRQQPSFSWLVFWLTKAALQCTRFVTTIYGSFAERLGK</sequence>
<proteinExistence type="predicted"/>
<dbReference type="AlphaFoldDB" id="A0A451AKR4"/>
<evidence type="ECO:0000313" key="2">
    <source>
        <dbReference type="EMBL" id="VFK72112.1"/>
    </source>
</evidence>
<dbReference type="EMBL" id="CAADFZ010000100">
    <property type="protein sequence ID" value="VFK66623.1"/>
    <property type="molecule type" value="Genomic_DNA"/>
</dbReference>
<organism evidence="1">
    <name type="scientific">Candidatus Kentrum sp. UNK</name>
    <dbReference type="NCBI Taxonomy" id="2126344"/>
    <lineage>
        <taxon>Bacteria</taxon>
        <taxon>Pseudomonadati</taxon>
        <taxon>Pseudomonadota</taxon>
        <taxon>Gammaproteobacteria</taxon>
        <taxon>Candidatus Kentrum</taxon>
    </lineage>
</organism>
<dbReference type="EMBL" id="CAADGD010000096">
    <property type="protein sequence ID" value="VFK72112.1"/>
    <property type="molecule type" value="Genomic_DNA"/>
</dbReference>
<gene>
    <name evidence="1" type="ORF">BECKUNK1418G_GA0071005_110016</name>
    <name evidence="2" type="ORF">BECKUNK1418H_GA0071006_109616</name>
</gene>
<name>A0A451AKR4_9GAMM</name>
<protein>
    <submittedName>
        <fullName evidence="1">Uncharacterized protein</fullName>
    </submittedName>
</protein>
<accession>A0A451AKR4</accession>
<reference evidence="1" key="1">
    <citation type="submission" date="2019-02" db="EMBL/GenBank/DDBJ databases">
        <authorList>
            <person name="Gruber-Vodicka R. H."/>
            <person name="Seah K. B. B."/>
        </authorList>
    </citation>
    <scope>NUCLEOTIDE SEQUENCE</scope>
    <source>
        <strain evidence="2">BECK_BY19</strain>
        <strain evidence="1">BECK_BY8</strain>
    </source>
</reference>